<reference evidence="2 3" key="1">
    <citation type="submission" date="2019-02" db="EMBL/GenBank/DDBJ databases">
        <title>Deep-cultivation of Planctomycetes and their phenomic and genomic characterization uncovers novel biology.</title>
        <authorList>
            <person name="Wiegand S."/>
            <person name="Jogler M."/>
            <person name="Boedeker C."/>
            <person name="Pinto D."/>
            <person name="Vollmers J."/>
            <person name="Rivas-Marin E."/>
            <person name="Kohn T."/>
            <person name="Peeters S.H."/>
            <person name="Heuer A."/>
            <person name="Rast P."/>
            <person name="Oberbeckmann S."/>
            <person name="Bunk B."/>
            <person name="Jeske O."/>
            <person name="Meyerdierks A."/>
            <person name="Storesund J.E."/>
            <person name="Kallscheuer N."/>
            <person name="Luecker S."/>
            <person name="Lage O.M."/>
            <person name="Pohl T."/>
            <person name="Merkel B.J."/>
            <person name="Hornburger P."/>
            <person name="Mueller R.-W."/>
            <person name="Bruemmer F."/>
            <person name="Labrenz M."/>
            <person name="Spormann A.M."/>
            <person name="Op den Camp H."/>
            <person name="Overmann J."/>
            <person name="Amann R."/>
            <person name="Jetten M.S.M."/>
            <person name="Mascher T."/>
            <person name="Medema M.H."/>
            <person name="Devos D.P."/>
            <person name="Kaster A.-K."/>
            <person name="Ovreas L."/>
            <person name="Rohde M."/>
            <person name="Galperin M.Y."/>
            <person name="Jogler C."/>
        </authorList>
    </citation>
    <scope>NUCLEOTIDE SEQUENCE [LARGE SCALE GENOMIC DNA]</scope>
    <source>
        <strain evidence="2 3">KS4</strain>
    </source>
</reference>
<dbReference type="InterPro" id="IPR029044">
    <property type="entry name" value="Nucleotide-diphossugar_trans"/>
</dbReference>
<dbReference type="InterPro" id="IPR001173">
    <property type="entry name" value="Glyco_trans_2-like"/>
</dbReference>
<dbReference type="Proteomes" id="UP000317369">
    <property type="component" value="Chromosome"/>
</dbReference>
<evidence type="ECO:0000313" key="3">
    <source>
        <dbReference type="Proteomes" id="UP000317369"/>
    </source>
</evidence>
<accession>A0A517YW46</accession>
<sequence>MNNHNDNQPRITIITPSFNQAQYLERSICSVIDQGYENLEYFVIDGGSTDGSQTIIDFYKDDITWSASYQNLNAAQAINKAYEKATGDIIAILSSDDIYLPGTLQDIAHKFTKNPDIAWLTGNIRRIDNHDNNLGKFTATMPDDFAAFLIQDTSYTSGAATFFRTSLLKKRQQLLDSSLNYAHEFDLACYCIDQGHLPYIFKKTLTAKREHPLSKSSTYTLKRGEEFVTVCERYIDDLPISDRYNVWHNCQQRRKIFDLANLESQTSQTRSFLWKQLLQRPSWLASDNYRQSLLNDITQSAPLRNAA</sequence>
<dbReference type="Pfam" id="PF00535">
    <property type="entry name" value="Glycos_transf_2"/>
    <property type="match status" value="1"/>
</dbReference>
<keyword evidence="3" id="KW-1185">Reference proteome</keyword>
<dbReference type="GO" id="GO:0016757">
    <property type="term" value="F:glycosyltransferase activity"/>
    <property type="evidence" value="ECO:0007669"/>
    <property type="project" value="UniProtKB-KW"/>
</dbReference>
<gene>
    <name evidence="2" type="primary">wfgD</name>
    <name evidence="2" type="ORF">KS4_25280</name>
</gene>
<protein>
    <submittedName>
        <fullName evidence="2">UDP-Glc:alpha-D-GlcNAc-diphosphoundecaprenol beta-1,3-glucosyltransferase WfgD</fullName>
        <ecNumber evidence="2">2.4.1.305</ecNumber>
    </submittedName>
</protein>
<proteinExistence type="predicted"/>
<dbReference type="EMBL" id="CP036425">
    <property type="protein sequence ID" value="QDU34458.1"/>
    <property type="molecule type" value="Genomic_DNA"/>
</dbReference>
<dbReference type="EC" id="2.4.1.305" evidence="2"/>
<evidence type="ECO:0000313" key="2">
    <source>
        <dbReference type="EMBL" id="QDU34458.1"/>
    </source>
</evidence>
<name>A0A517YW46_9BACT</name>
<keyword evidence="2" id="KW-0808">Transferase</keyword>
<organism evidence="2 3">
    <name type="scientific">Poriferisphaera corsica</name>
    <dbReference type="NCBI Taxonomy" id="2528020"/>
    <lineage>
        <taxon>Bacteria</taxon>
        <taxon>Pseudomonadati</taxon>
        <taxon>Planctomycetota</taxon>
        <taxon>Phycisphaerae</taxon>
        <taxon>Phycisphaerales</taxon>
        <taxon>Phycisphaeraceae</taxon>
        <taxon>Poriferisphaera</taxon>
    </lineage>
</organism>
<dbReference type="OrthoDB" id="9784574at2"/>
<dbReference type="Gene3D" id="3.90.550.10">
    <property type="entry name" value="Spore Coat Polysaccharide Biosynthesis Protein SpsA, Chain A"/>
    <property type="match status" value="1"/>
</dbReference>
<keyword evidence="2" id="KW-0328">Glycosyltransferase</keyword>
<dbReference type="RefSeq" id="WP_145078300.1">
    <property type="nucleotide sequence ID" value="NZ_CP036425.1"/>
</dbReference>
<dbReference type="SUPFAM" id="SSF53448">
    <property type="entry name" value="Nucleotide-diphospho-sugar transferases"/>
    <property type="match status" value="1"/>
</dbReference>
<dbReference type="PANTHER" id="PTHR43685">
    <property type="entry name" value="GLYCOSYLTRANSFERASE"/>
    <property type="match status" value="1"/>
</dbReference>
<evidence type="ECO:0000259" key="1">
    <source>
        <dbReference type="Pfam" id="PF00535"/>
    </source>
</evidence>
<dbReference type="InterPro" id="IPR050834">
    <property type="entry name" value="Glycosyltransf_2"/>
</dbReference>
<dbReference type="KEGG" id="pcor:KS4_25280"/>
<dbReference type="PANTHER" id="PTHR43685:SF11">
    <property type="entry name" value="GLYCOSYLTRANSFERASE TAGX-RELATED"/>
    <property type="match status" value="1"/>
</dbReference>
<dbReference type="AlphaFoldDB" id="A0A517YW46"/>
<feature type="domain" description="Glycosyltransferase 2-like" evidence="1">
    <location>
        <begin position="12"/>
        <end position="168"/>
    </location>
</feature>